<dbReference type="RefSeq" id="WP_232069885.1">
    <property type="nucleotide sequence ID" value="NZ_LR593886.1"/>
</dbReference>
<protein>
    <submittedName>
        <fullName evidence="2">Helix-turn-helix family protein: Uncharacterized protein</fullName>
    </submittedName>
</protein>
<reference evidence="2 3" key="1">
    <citation type="submission" date="2019-05" db="EMBL/GenBank/DDBJ databases">
        <authorList>
            <consortium name="Science for Life Laboratories"/>
        </authorList>
    </citation>
    <scope>NUCLEOTIDE SEQUENCE [LARGE SCALE GENOMIC DNA]</scope>
    <source>
        <strain evidence="2">Soil9</strain>
    </source>
</reference>
<dbReference type="EMBL" id="LR593886">
    <property type="protein sequence ID" value="VTS00438.1"/>
    <property type="molecule type" value="Genomic_DNA"/>
</dbReference>
<proteinExistence type="predicted"/>
<evidence type="ECO:0000313" key="2">
    <source>
        <dbReference type="EMBL" id="VTS00438.1"/>
    </source>
</evidence>
<sequence length="85" mass="9867">MSDRTDTPYGGMTPVELRTFGERLYGTEWQTPLARALPVSTRAIRYWLSGERKIREVIARRIQSLRAEPHGDRRIEKNEAPTTPR</sequence>
<dbReference type="AlphaFoldDB" id="A0A6P2DER5"/>
<feature type="region of interest" description="Disordered" evidence="1">
    <location>
        <begin position="65"/>
        <end position="85"/>
    </location>
</feature>
<dbReference type="Proteomes" id="UP000464178">
    <property type="component" value="Chromosome"/>
</dbReference>
<feature type="compositionally biased region" description="Basic and acidic residues" evidence="1">
    <location>
        <begin position="67"/>
        <end position="79"/>
    </location>
</feature>
<gene>
    <name evidence="2" type="ORF">SOIL9_81840</name>
</gene>
<organism evidence="2 3">
    <name type="scientific">Gemmata massiliana</name>
    <dbReference type="NCBI Taxonomy" id="1210884"/>
    <lineage>
        <taxon>Bacteria</taxon>
        <taxon>Pseudomonadati</taxon>
        <taxon>Planctomycetota</taxon>
        <taxon>Planctomycetia</taxon>
        <taxon>Gemmatales</taxon>
        <taxon>Gemmataceae</taxon>
        <taxon>Gemmata</taxon>
    </lineage>
</organism>
<keyword evidence="3" id="KW-1185">Reference proteome</keyword>
<evidence type="ECO:0000313" key="3">
    <source>
        <dbReference type="Proteomes" id="UP000464178"/>
    </source>
</evidence>
<name>A0A6P2DER5_9BACT</name>
<accession>A0A6P2DER5</accession>
<evidence type="ECO:0000256" key="1">
    <source>
        <dbReference type="SAM" id="MobiDB-lite"/>
    </source>
</evidence>
<dbReference type="KEGG" id="gms:SOIL9_81840"/>